<protein>
    <submittedName>
        <fullName evidence="8">Hemolysin transporter protein ShlB</fullName>
    </submittedName>
</protein>
<dbReference type="PANTHER" id="PTHR34597">
    <property type="entry name" value="SLR1661 PROTEIN"/>
    <property type="match status" value="1"/>
</dbReference>
<dbReference type="InterPro" id="IPR013686">
    <property type="entry name" value="Polypept-transport_assoc_ShlB"/>
</dbReference>
<dbReference type="PANTHER" id="PTHR34597:SF3">
    <property type="entry name" value="OUTER MEMBRANE TRANSPORTER CDIB"/>
    <property type="match status" value="1"/>
</dbReference>
<evidence type="ECO:0000259" key="5">
    <source>
        <dbReference type="Pfam" id="PF03865"/>
    </source>
</evidence>
<feature type="domain" description="Polypeptide-transport-associated ShlB-type" evidence="6">
    <location>
        <begin position="81"/>
        <end position="146"/>
    </location>
</feature>
<dbReference type="InterPro" id="IPR051544">
    <property type="entry name" value="TPS_OM_transporter"/>
</dbReference>
<accession>A0A6N3G603</accession>
<keyword evidence="2" id="KW-0812">Transmembrane</keyword>
<gene>
    <name evidence="8" type="primary">shlB_1</name>
    <name evidence="8" type="ORF">KOLFYP65_04746</name>
</gene>
<evidence type="ECO:0000313" key="8">
    <source>
        <dbReference type="EMBL" id="VYU60167.1"/>
    </source>
</evidence>
<dbReference type="GO" id="GO:0098046">
    <property type="term" value="C:type V protein secretion system complex"/>
    <property type="evidence" value="ECO:0007669"/>
    <property type="project" value="TreeGrafter"/>
</dbReference>
<dbReference type="Pfam" id="PF17287">
    <property type="entry name" value="POTRA_3"/>
    <property type="match status" value="1"/>
</dbReference>
<dbReference type="InterPro" id="IPR005565">
    <property type="entry name" value="Hemolysn_activator_HlyB_C"/>
</dbReference>
<evidence type="ECO:0000256" key="3">
    <source>
        <dbReference type="ARBA" id="ARBA00023237"/>
    </source>
</evidence>
<keyword evidence="1" id="KW-0472">Membrane</keyword>
<dbReference type="Pfam" id="PF08479">
    <property type="entry name" value="POTRA_2"/>
    <property type="match status" value="1"/>
</dbReference>
<dbReference type="EMBL" id="CACRTM010000032">
    <property type="protein sequence ID" value="VYU60167.1"/>
    <property type="molecule type" value="Genomic_DNA"/>
</dbReference>
<dbReference type="PIRSF" id="PIRSF029745">
    <property type="entry name" value="FhaC"/>
    <property type="match status" value="1"/>
</dbReference>
<feature type="signal peptide" evidence="4">
    <location>
        <begin position="1"/>
        <end position="22"/>
    </location>
</feature>
<feature type="domain" description="Haemolysin activator HlyB C-terminal" evidence="5">
    <location>
        <begin position="202"/>
        <end position="512"/>
    </location>
</feature>
<dbReference type="GO" id="GO:0046819">
    <property type="term" value="P:protein secretion by the type V secretion system"/>
    <property type="evidence" value="ECO:0007669"/>
    <property type="project" value="TreeGrafter"/>
</dbReference>
<feature type="domain" description="ShlB POTRA" evidence="7">
    <location>
        <begin position="161"/>
        <end position="197"/>
    </location>
</feature>
<evidence type="ECO:0000256" key="1">
    <source>
        <dbReference type="ARBA" id="ARBA00022452"/>
    </source>
</evidence>
<evidence type="ECO:0000259" key="6">
    <source>
        <dbReference type="Pfam" id="PF08479"/>
    </source>
</evidence>
<dbReference type="Gene3D" id="2.40.160.50">
    <property type="entry name" value="membrane protein fhac: a member of the omp85/tpsb transporter family"/>
    <property type="match status" value="1"/>
</dbReference>
<evidence type="ECO:0000256" key="2">
    <source>
        <dbReference type="ARBA" id="ARBA00022692"/>
    </source>
</evidence>
<dbReference type="AlphaFoldDB" id="A0A6N3G603"/>
<reference evidence="8" key="1">
    <citation type="submission" date="2019-11" db="EMBL/GenBank/DDBJ databases">
        <authorList>
            <person name="Feng L."/>
        </authorList>
    </citation>
    <scope>NUCLEOTIDE SEQUENCE</scope>
    <source>
        <strain evidence="8">KOxytocaLFYP65</strain>
    </source>
</reference>
<organism evidence="8">
    <name type="scientific">Klebsiella oxytoca</name>
    <dbReference type="NCBI Taxonomy" id="571"/>
    <lineage>
        <taxon>Bacteria</taxon>
        <taxon>Pseudomonadati</taxon>
        <taxon>Pseudomonadota</taxon>
        <taxon>Gammaproteobacteria</taxon>
        <taxon>Enterobacterales</taxon>
        <taxon>Enterobacteriaceae</taxon>
        <taxon>Klebsiella/Raoultella group</taxon>
        <taxon>Klebsiella</taxon>
    </lineage>
</organism>
<dbReference type="Gene3D" id="3.10.20.310">
    <property type="entry name" value="membrane protein fhac"/>
    <property type="match status" value="1"/>
</dbReference>
<dbReference type="InterPro" id="IPR027282">
    <property type="entry name" value="TPS"/>
</dbReference>
<dbReference type="Pfam" id="PF03865">
    <property type="entry name" value="ShlB"/>
    <property type="match status" value="1"/>
</dbReference>
<proteinExistence type="predicted"/>
<sequence length="548" mass="62303">MDIRYIFSAALILMSFSSKTFADMPLGRMIKEQQSNDNTSTKERKIEKKDVFSQAVQKIAVDSDFPQETPCYDIDELILENDFLNDRWIRKIKKRIAGKCLGVKGLQKAAVVLQDHFINSGYITTRVEIPSQDLLTKKLKLRIIPGRISQVIISDNDISRWGLPFKEGDILNVRDIEQGLENIQRTPWVDVKINIIPGVNNGTSEVDIKPQRTKRWNLRTTYNNFGDKSTGNQLLGTTGYLYNLTKSSDLFYLAGTSSQTGGYKNVSTYYSIPFGYSELSLFYSSSKSKQSIDVGPYDFDYVGKTQYFSLKGSRMLHRDASSKLSANAELIRRKYDYTLGGEELVLQKRDMSNLKLGVNYKKNFTGAVLDSSLSWQRFIKALGSTETPDMRNEDVSRQSQIMNLNVNYMKWLTSLPVDAYYELNLGVQYTPDNLTLQDQLTIGDRWSVRGFDDSGGIYGNKGFYIQNTLNLITGYKNITPYFGLDYGQIIGKVPVQEIESKKIMGGITGLKGVVYGLEYDLSLSSPFVYPDNLNVDKYKVKFNFNYQL</sequence>
<evidence type="ECO:0000256" key="4">
    <source>
        <dbReference type="SAM" id="SignalP"/>
    </source>
</evidence>
<dbReference type="GO" id="GO:0008320">
    <property type="term" value="F:protein transmembrane transporter activity"/>
    <property type="evidence" value="ECO:0007669"/>
    <property type="project" value="TreeGrafter"/>
</dbReference>
<keyword evidence="3" id="KW-0998">Cell outer membrane</keyword>
<name>A0A6N3G603_KLEOX</name>
<evidence type="ECO:0000259" key="7">
    <source>
        <dbReference type="Pfam" id="PF17287"/>
    </source>
</evidence>
<dbReference type="InterPro" id="IPR035251">
    <property type="entry name" value="ShlB_POTRA"/>
</dbReference>
<dbReference type="RefSeq" id="WP_115239950.1">
    <property type="nucleotide sequence ID" value="NZ_CACRTM010000032.1"/>
</dbReference>
<keyword evidence="1" id="KW-1134">Transmembrane beta strand</keyword>
<feature type="chain" id="PRO_5026915215" evidence="4">
    <location>
        <begin position="23"/>
        <end position="548"/>
    </location>
</feature>
<keyword evidence="4" id="KW-0732">Signal</keyword>